<dbReference type="SMART" id="SM00593">
    <property type="entry name" value="RUN"/>
    <property type="match status" value="1"/>
</dbReference>
<gene>
    <name evidence="2" type="primary">Dsim\GD16448</name>
    <name evidence="2" type="ORF">Dsim_GD16448</name>
</gene>
<reference evidence="2 3" key="1">
    <citation type="journal article" date="2007" name="Nature">
        <title>Evolution of genes and genomes on the Drosophila phylogeny.</title>
        <authorList>
            <consortium name="Drosophila 12 Genomes Consortium"/>
            <person name="Clark A.G."/>
            <person name="Eisen M.B."/>
            <person name="Smith D.R."/>
            <person name="Bergman C.M."/>
            <person name="Oliver B."/>
            <person name="Markow T.A."/>
            <person name="Kaufman T.C."/>
            <person name="Kellis M."/>
            <person name="Gelbart W."/>
            <person name="Iyer V.N."/>
            <person name="Pollard D.A."/>
            <person name="Sackton T.B."/>
            <person name="Larracuente A.M."/>
            <person name="Singh N.D."/>
            <person name="Abad J.P."/>
            <person name="Abt D.N."/>
            <person name="Adryan B."/>
            <person name="Aguade M."/>
            <person name="Akashi H."/>
            <person name="Anderson W.W."/>
            <person name="Aquadro C.F."/>
            <person name="Ardell D.H."/>
            <person name="Arguello R."/>
            <person name="Artieri C.G."/>
            <person name="Barbash D.A."/>
            <person name="Barker D."/>
            <person name="Barsanti P."/>
            <person name="Batterham P."/>
            <person name="Batzoglou S."/>
            <person name="Begun D."/>
            <person name="Bhutkar A."/>
            <person name="Blanco E."/>
            <person name="Bosak S.A."/>
            <person name="Bradley R.K."/>
            <person name="Brand A.D."/>
            <person name="Brent M.R."/>
            <person name="Brooks A.N."/>
            <person name="Brown R.H."/>
            <person name="Butlin R.K."/>
            <person name="Caggese C."/>
            <person name="Calvi B.R."/>
            <person name="Bernardo de Carvalho A."/>
            <person name="Caspi A."/>
            <person name="Castrezana S."/>
            <person name="Celniker S.E."/>
            <person name="Chang J.L."/>
            <person name="Chapple C."/>
            <person name="Chatterji S."/>
            <person name="Chinwalla A."/>
            <person name="Civetta A."/>
            <person name="Clifton S.W."/>
            <person name="Comeron J.M."/>
            <person name="Costello J.C."/>
            <person name="Coyne J.A."/>
            <person name="Daub J."/>
            <person name="David R.G."/>
            <person name="Delcher A.L."/>
            <person name="Delehaunty K."/>
            <person name="Do C.B."/>
            <person name="Ebling H."/>
            <person name="Edwards K."/>
            <person name="Eickbush T."/>
            <person name="Evans J.D."/>
            <person name="Filipski A."/>
            <person name="Findeiss S."/>
            <person name="Freyhult E."/>
            <person name="Fulton L."/>
            <person name="Fulton R."/>
            <person name="Garcia A.C."/>
            <person name="Gardiner A."/>
            <person name="Garfield D.A."/>
            <person name="Garvin B.E."/>
            <person name="Gibson G."/>
            <person name="Gilbert D."/>
            <person name="Gnerre S."/>
            <person name="Godfrey J."/>
            <person name="Good R."/>
            <person name="Gotea V."/>
            <person name="Gravely B."/>
            <person name="Greenberg A.J."/>
            <person name="Griffiths-Jones S."/>
            <person name="Gross S."/>
            <person name="Guigo R."/>
            <person name="Gustafson E.A."/>
            <person name="Haerty W."/>
            <person name="Hahn M.W."/>
            <person name="Halligan D.L."/>
            <person name="Halpern A.L."/>
            <person name="Halter G.M."/>
            <person name="Han M.V."/>
            <person name="Heger A."/>
            <person name="Hillier L."/>
            <person name="Hinrichs A.S."/>
            <person name="Holmes I."/>
            <person name="Hoskins R.A."/>
            <person name="Hubisz M.J."/>
            <person name="Hultmark D."/>
            <person name="Huntley M.A."/>
            <person name="Jaffe D.B."/>
            <person name="Jagadeeshan S."/>
            <person name="Jeck W.R."/>
            <person name="Johnson J."/>
            <person name="Jones C.D."/>
            <person name="Jordan W.C."/>
            <person name="Karpen G.H."/>
            <person name="Kataoka E."/>
            <person name="Keightley P.D."/>
            <person name="Kheradpour P."/>
            <person name="Kirkness E.F."/>
            <person name="Koerich L.B."/>
            <person name="Kristiansen K."/>
            <person name="Kudrna D."/>
            <person name="Kulathinal R.J."/>
            <person name="Kumar S."/>
            <person name="Kwok R."/>
            <person name="Lander E."/>
            <person name="Langley C.H."/>
            <person name="Lapoint R."/>
            <person name="Lazzaro B.P."/>
            <person name="Lee S.J."/>
            <person name="Levesque L."/>
            <person name="Li R."/>
            <person name="Lin C.F."/>
            <person name="Lin M.F."/>
            <person name="Lindblad-Toh K."/>
            <person name="Llopart A."/>
            <person name="Long M."/>
            <person name="Low L."/>
            <person name="Lozovsky E."/>
            <person name="Lu J."/>
            <person name="Luo M."/>
            <person name="Machado C.A."/>
            <person name="Makalowski W."/>
            <person name="Marzo M."/>
            <person name="Matsuda M."/>
            <person name="Matzkin L."/>
            <person name="McAllister B."/>
            <person name="McBride C.S."/>
            <person name="McKernan B."/>
            <person name="McKernan K."/>
            <person name="Mendez-Lago M."/>
            <person name="Minx P."/>
            <person name="Mollenhauer M.U."/>
            <person name="Montooth K."/>
            <person name="Mount S.M."/>
            <person name="Mu X."/>
            <person name="Myers E."/>
            <person name="Negre B."/>
            <person name="Newfeld S."/>
            <person name="Nielsen R."/>
            <person name="Noor M.A."/>
            <person name="O'Grady P."/>
            <person name="Pachter L."/>
            <person name="Papaceit M."/>
            <person name="Parisi M.J."/>
            <person name="Parisi M."/>
            <person name="Parts L."/>
            <person name="Pedersen J.S."/>
            <person name="Pesole G."/>
            <person name="Phillippy A.M."/>
            <person name="Ponting C.P."/>
            <person name="Pop M."/>
            <person name="Porcelli D."/>
            <person name="Powell J.R."/>
            <person name="Prohaska S."/>
            <person name="Pruitt K."/>
            <person name="Puig M."/>
            <person name="Quesneville H."/>
            <person name="Ram K.R."/>
            <person name="Rand D."/>
            <person name="Rasmussen M.D."/>
            <person name="Reed L.K."/>
            <person name="Reenan R."/>
            <person name="Reily A."/>
            <person name="Remington K.A."/>
            <person name="Rieger T.T."/>
            <person name="Ritchie M.G."/>
            <person name="Robin C."/>
            <person name="Rogers Y.H."/>
            <person name="Rohde C."/>
            <person name="Rozas J."/>
            <person name="Rubenfield M.J."/>
            <person name="Ruiz A."/>
            <person name="Russo S."/>
            <person name="Salzberg S.L."/>
            <person name="Sanchez-Gracia A."/>
            <person name="Saranga D.J."/>
            <person name="Sato H."/>
            <person name="Schaeffer S.W."/>
            <person name="Schatz M.C."/>
            <person name="Schlenke T."/>
            <person name="Schwartz R."/>
            <person name="Segarra C."/>
            <person name="Singh R.S."/>
            <person name="Sirot L."/>
            <person name="Sirota M."/>
            <person name="Sisneros N.B."/>
            <person name="Smith C.D."/>
            <person name="Smith T.F."/>
            <person name="Spieth J."/>
            <person name="Stage D.E."/>
            <person name="Stark A."/>
            <person name="Stephan W."/>
            <person name="Strausberg R.L."/>
            <person name="Strempel S."/>
            <person name="Sturgill D."/>
            <person name="Sutton G."/>
            <person name="Sutton G.G."/>
            <person name="Tao W."/>
            <person name="Teichmann S."/>
            <person name="Tobari Y.N."/>
            <person name="Tomimura Y."/>
            <person name="Tsolas J.M."/>
            <person name="Valente V.L."/>
            <person name="Venter E."/>
            <person name="Venter J.C."/>
            <person name="Vicario S."/>
            <person name="Vieira F.G."/>
            <person name="Vilella A.J."/>
            <person name="Villasante A."/>
            <person name="Walenz B."/>
            <person name="Wang J."/>
            <person name="Wasserman M."/>
            <person name="Watts T."/>
            <person name="Wilson D."/>
            <person name="Wilson R.K."/>
            <person name="Wing R.A."/>
            <person name="Wolfner M.F."/>
            <person name="Wong A."/>
            <person name="Wong G.K."/>
            <person name="Wu C.I."/>
            <person name="Wu G."/>
            <person name="Yamamoto D."/>
            <person name="Yang H.P."/>
            <person name="Yang S.P."/>
            <person name="Yorke J.A."/>
            <person name="Yoshida K."/>
            <person name="Zdobnov E."/>
            <person name="Zhang P."/>
            <person name="Zhang Y."/>
            <person name="Zimin A.V."/>
            <person name="Baldwin J."/>
            <person name="Abdouelleil A."/>
            <person name="Abdulkadir J."/>
            <person name="Abebe A."/>
            <person name="Abera B."/>
            <person name="Abreu J."/>
            <person name="Acer S.C."/>
            <person name="Aftuck L."/>
            <person name="Alexander A."/>
            <person name="An P."/>
            <person name="Anderson E."/>
            <person name="Anderson S."/>
            <person name="Arachi H."/>
            <person name="Azer M."/>
            <person name="Bachantsang P."/>
            <person name="Barry A."/>
            <person name="Bayul T."/>
            <person name="Berlin A."/>
            <person name="Bessette D."/>
            <person name="Bloom T."/>
            <person name="Blye J."/>
            <person name="Boguslavskiy L."/>
            <person name="Bonnet C."/>
            <person name="Boukhgalter B."/>
            <person name="Bourzgui I."/>
            <person name="Brown A."/>
            <person name="Cahill P."/>
            <person name="Channer S."/>
            <person name="Cheshatsang Y."/>
            <person name="Chuda L."/>
            <person name="Citroen M."/>
            <person name="Collymore A."/>
            <person name="Cooke P."/>
            <person name="Costello M."/>
            <person name="D'Aco K."/>
            <person name="Daza R."/>
            <person name="De Haan G."/>
            <person name="DeGray S."/>
            <person name="DeMaso C."/>
            <person name="Dhargay N."/>
            <person name="Dooley K."/>
            <person name="Dooley E."/>
            <person name="Doricent M."/>
            <person name="Dorje P."/>
            <person name="Dorjee K."/>
            <person name="Dupes A."/>
            <person name="Elong R."/>
            <person name="Falk J."/>
            <person name="Farina A."/>
            <person name="Faro S."/>
            <person name="Ferguson D."/>
            <person name="Fisher S."/>
            <person name="Foley C.D."/>
            <person name="Franke A."/>
            <person name="Friedrich D."/>
            <person name="Gadbois L."/>
            <person name="Gearin G."/>
            <person name="Gearin C.R."/>
            <person name="Giannoukos G."/>
            <person name="Goode T."/>
            <person name="Graham J."/>
            <person name="Grandbois E."/>
            <person name="Grewal S."/>
            <person name="Gyaltsen K."/>
            <person name="Hafez N."/>
            <person name="Hagos B."/>
            <person name="Hall J."/>
            <person name="Henson C."/>
            <person name="Hollinger A."/>
            <person name="Honan T."/>
            <person name="Huard M.D."/>
            <person name="Hughes L."/>
            <person name="Hurhula B."/>
            <person name="Husby M.E."/>
            <person name="Kamat A."/>
            <person name="Kanga B."/>
            <person name="Kashin S."/>
            <person name="Khazanovich D."/>
            <person name="Kisner P."/>
            <person name="Lance K."/>
            <person name="Lara M."/>
            <person name="Lee W."/>
            <person name="Lennon N."/>
            <person name="Letendre F."/>
            <person name="LeVine R."/>
            <person name="Lipovsky A."/>
            <person name="Liu X."/>
            <person name="Liu J."/>
            <person name="Liu S."/>
            <person name="Lokyitsang T."/>
            <person name="Lokyitsang Y."/>
            <person name="Lubonja R."/>
            <person name="Lui A."/>
            <person name="MacDonald P."/>
            <person name="Magnisalis V."/>
            <person name="Maru K."/>
            <person name="Matthews C."/>
            <person name="McCusker W."/>
            <person name="McDonough S."/>
            <person name="Mehta T."/>
            <person name="Meldrim J."/>
            <person name="Meneus L."/>
            <person name="Mihai O."/>
            <person name="Mihalev A."/>
            <person name="Mihova T."/>
            <person name="Mittelman R."/>
            <person name="Mlenga V."/>
            <person name="Montmayeur A."/>
            <person name="Mulrain L."/>
            <person name="Navidi A."/>
            <person name="Naylor J."/>
            <person name="Negash T."/>
            <person name="Nguyen T."/>
            <person name="Nguyen N."/>
            <person name="Nicol R."/>
            <person name="Norbu C."/>
            <person name="Norbu N."/>
            <person name="Novod N."/>
            <person name="O'Neill B."/>
            <person name="Osman S."/>
            <person name="Markiewicz E."/>
            <person name="Oyono O.L."/>
            <person name="Patti C."/>
            <person name="Phunkhang P."/>
            <person name="Pierre F."/>
            <person name="Priest M."/>
            <person name="Raghuraman S."/>
            <person name="Rege F."/>
            <person name="Reyes R."/>
            <person name="Rise C."/>
            <person name="Rogov P."/>
            <person name="Ross K."/>
            <person name="Ryan E."/>
            <person name="Settipalli S."/>
            <person name="Shea T."/>
            <person name="Sherpa N."/>
            <person name="Shi L."/>
            <person name="Shih D."/>
            <person name="Sparrow T."/>
            <person name="Spaulding J."/>
            <person name="Stalker J."/>
            <person name="Stange-Thomann N."/>
            <person name="Stavropoulos S."/>
            <person name="Stone C."/>
            <person name="Strader C."/>
            <person name="Tesfaye S."/>
            <person name="Thomson T."/>
            <person name="Thoulutsang Y."/>
            <person name="Thoulutsang D."/>
            <person name="Topham K."/>
            <person name="Topping I."/>
            <person name="Tsamla T."/>
            <person name="Vassiliev H."/>
            <person name="Vo A."/>
            <person name="Wangchuk T."/>
            <person name="Wangdi T."/>
            <person name="Weiand M."/>
            <person name="Wilkinson J."/>
            <person name="Wilson A."/>
            <person name="Yadav S."/>
            <person name="Young G."/>
            <person name="Yu Q."/>
            <person name="Zembek L."/>
            <person name="Zhong D."/>
            <person name="Zimmer A."/>
            <person name="Zwirko Z."/>
            <person name="Jaffe D.B."/>
            <person name="Alvarez P."/>
            <person name="Brockman W."/>
            <person name="Butler J."/>
            <person name="Chin C."/>
            <person name="Gnerre S."/>
            <person name="Grabherr M."/>
            <person name="Kleber M."/>
            <person name="Mauceli E."/>
            <person name="MacCallum I."/>
        </authorList>
    </citation>
    <scope>NUCLEOTIDE SEQUENCE [LARGE SCALE GENOMIC DNA]</scope>
    <source>
        <strain evidence="3">white501</strain>
    </source>
</reference>
<dbReference type="HOGENOM" id="CLU_2471484_0_0_1"/>
<dbReference type="EMBL" id="CM000366">
    <property type="protein sequence ID" value="EDX16807.1"/>
    <property type="molecule type" value="Genomic_DNA"/>
</dbReference>
<keyword evidence="3" id="KW-1185">Reference proteome</keyword>
<protein>
    <submittedName>
        <fullName evidence="2">GD16448</fullName>
    </submittedName>
</protein>
<evidence type="ECO:0000313" key="2">
    <source>
        <dbReference type="EMBL" id="EDX16807.1"/>
    </source>
</evidence>
<evidence type="ECO:0000259" key="1">
    <source>
        <dbReference type="PROSITE" id="PS50826"/>
    </source>
</evidence>
<evidence type="ECO:0000313" key="3">
    <source>
        <dbReference type="Proteomes" id="UP000000304"/>
    </source>
</evidence>
<dbReference type="Proteomes" id="UP000000304">
    <property type="component" value="Chromosome X"/>
</dbReference>
<sequence length="88" mass="10248">MIVAMHRPYKRSNNAHFKAFVCAGLNSHLLVERLNLILSCHEMVDTYYSTDSYVARTGFRDSLRSIDALSRFEFDLPVDLAIRHFRNI</sequence>
<dbReference type="SUPFAM" id="SSF140741">
    <property type="entry name" value="RUN domain-like"/>
    <property type="match status" value="1"/>
</dbReference>
<dbReference type="InterPro" id="IPR004012">
    <property type="entry name" value="Run_dom"/>
</dbReference>
<dbReference type="InterPro" id="IPR047343">
    <property type="entry name" value="RUSC1_2"/>
</dbReference>
<dbReference type="Gene3D" id="1.20.58.900">
    <property type="match status" value="1"/>
</dbReference>
<name>B4R2K7_DROSI</name>
<dbReference type="AlphaFoldDB" id="B4R2K7"/>
<feature type="domain" description="RUN" evidence="1">
    <location>
        <begin position="1"/>
        <end position="81"/>
    </location>
</feature>
<dbReference type="Pfam" id="PF02759">
    <property type="entry name" value="RUN"/>
    <property type="match status" value="1"/>
</dbReference>
<dbReference type="PROSITE" id="PS50826">
    <property type="entry name" value="RUN"/>
    <property type="match status" value="1"/>
</dbReference>
<proteinExistence type="predicted"/>
<dbReference type="PANTHER" id="PTHR15591:SF19">
    <property type="entry name" value="RUN DOMAIN-CONTAINING PROTEIN 1 ISOFORM X1"/>
    <property type="match status" value="1"/>
</dbReference>
<organism evidence="2 3">
    <name type="scientific">Drosophila simulans</name>
    <name type="common">Fruit fly</name>
    <dbReference type="NCBI Taxonomy" id="7240"/>
    <lineage>
        <taxon>Eukaryota</taxon>
        <taxon>Metazoa</taxon>
        <taxon>Ecdysozoa</taxon>
        <taxon>Arthropoda</taxon>
        <taxon>Hexapoda</taxon>
        <taxon>Insecta</taxon>
        <taxon>Pterygota</taxon>
        <taxon>Neoptera</taxon>
        <taxon>Endopterygota</taxon>
        <taxon>Diptera</taxon>
        <taxon>Brachycera</taxon>
        <taxon>Muscomorpha</taxon>
        <taxon>Ephydroidea</taxon>
        <taxon>Drosophilidae</taxon>
        <taxon>Drosophila</taxon>
        <taxon>Sophophora</taxon>
    </lineage>
</organism>
<dbReference type="InterPro" id="IPR037213">
    <property type="entry name" value="Run_dom_sf"/>
</dbReference>
<accession>B4R2K7</accession>
<dbReference type="PANTHER" id="PTHR15591">
    <property type="entry name" value="RUN AND SH3 DOMAIN CONTAINING"/>
    <property type="match status" value="1"/>
</dbReference>
<dbReference type="OrthoDB" id="10068328at2759"/>